<dbReference type="OrthoDB" id="63112at2759"/>
<dbReference type="AlphaFoldDB" id="A0A5N5T827"/>
<sequence>MKNQSVHHSIGNTTLNYLSDKGRHLTSLTLFCHELLTTHVTVISKYCYKLNKLFLHCNEFIKNEEFNHSKNRLENLKVFVYDAPRRNRNLPVIPMSTDIAFHLIEECPSLNTIGNLISWQVAEWEVSELKQKVRSRNFDVNVICSSINKINPKYF</sequence>
<dbReference type="InterPro" id="IPR032675">
    <property type="entry name" value="LRR_dom_sf"/>
</dbReference>
<dbReference type="Proteomes" id="UP000326759">
    <property type="component" value="Unassembled WGS sequence"/>
</dbReference>
<organism evidence="1 2">
    <name type="scientific">Armadillidium nasatum</name>
    <dbReference type="NCBI Taxonomy" id="96803"/>
    <lineage>
        <taxon>Eukaryota</taxon>
        <taxon>Metazoa</taxon>
        <taxon>Ecdysozoa</taxon>
        <taxon>Arthropoda</taxon>
        <taxon>Crustacea</taxon>
        <taxon>Multicrustacea</taxon>
        <taxon>Malacostraca</taxon>
        <taxon>Eumalacostraca</taxon>
        <taxon>Peracarida</taxon>
        <taxon>Isopoda</taxon>
        <taxon>Oniscidea</taxon>
        <taxon>Crinocheta</taxon>
        <taxon>Armadillidiidae</taxon>
        <taxon>Armadillidium</taxon>
    </lineage>
</organism>
<evidence type="ECO:0000313" key="2">
    <source>
        <dbReference type="Proteomes" id="UP000326759"/>
    </source>
</evidence>
<keyword evidence="2" id="KW-1185">Reference proteome</keyword>
<name>A0A5N5T827_9CRUS</name>
<gene>
    <name evidence="1" type="ORF">Anas_09628</name>
</gene>
<dbReference type="Gene3D" id="3.80.10.10">
    <property type="entry name" value="Ribonuclease Inhibitor"/>
    <property type="match status" value="1"/>
</dbReference>
<dbReference type="EMBL" id="SEYY01008329">
    <property type="protein sequence ID" value="KAB7502198.1"/>
    <property type="molecule type" value="Genomic_DNA"/>
</dbReference>
<protein>
    <submittedName>
        <fullName evidence="1">Uncharacterized protein</fullName>
    </submittedName>
</protein>
<evidence type="ECO:0000313" key="1">
    <source>
        <dbReference type="EMBL" id="KAB7502198.1"/>
    </source>
</evidence>
<accession>A0A5N5T827</accession>
<proteinExistence type="predicted"/>
<reference evidence="1 2" key="1">
    <citation type="journal article" date="2019" name="PLoS Biol.">
        <title>Sex chromosomes control vertical transmission of feminizing Wolbachia symbionts in an isopod.</title>
        <authorList>
            <person name="Becking T."/>
            <person name="Chebbi M.A."/>
            <person name="Giraud I."/>
            <person name="Moumen B."/>
            <person name="Laverre T."/>
            <person name="Caubet Y."/>
            <person name="Peccoud J."/>
            <person name="Gilbert C."/>
            <person name="Cordaux R."/>
        </authorList>
    </citation>
    <scope>NUCLEOTIDE SEQUENCE [LARGE SCALE GENOMIC DNA]</scope>
    <source>
        <strain evidence="1">ANa2</strain>
        <tissue evidence="1">Whole body excluding digestive tract and cuticle</tissue>
    </source>
</reference>
<comment type="caution">
    <text evidence="1">The sequence shown here is derived from an EMBL/GenBank/DDBJ whole genome shotgun (WGS) entry which is preliminary data.</text>
</comment>